<evidence type="ECO:0000256" key="1">
    <source>
        <dbReference type="SAM" id="Phobius"/>
    </source>
</evidence>
<protein>
    <submittedName>
        <fullName evidence="2">Uncharacterized protein</fullName>
    </submittedName>
</protein>
<reference evidence="2 3" key="1">
    <citation type="submission" date="2019-07" db="EMBL/GenBank/DDBJ databases">
        <authorList>
            <person name="Hibberd C M."/>
            <person name="Gehrig L. J."/>
            <person name="Chang H.-W."/>
            <person name="Venkatesh S."/>
        </authorList>
    </citation>
    <scope>NUCLEOTIDE SEQUENCE [LARGE SCALE GENOMIC DNA]</scope>
    <source>
        <strain evidence="2">Ruminococcus_torques_SSTS_Bg7063</strain>
    </source>
</reference>
<sequence>MKKTFRTWFWAVTTLFAVLAFTFATLAWFTANRAVQTNTATARTGDETLELQISSSGGSSFKSVETAQITQINQTNSEILLPVSTADLNSFVYAPFTKDGKASAFKKVDDEANYYHGRVYLRAEGEGWPEGSRMNLYLDQSDGLLGEAADGYLLNASRLGLIFNGDTSNPIILRLSESENPENAQIYNTEVNGKILGKNQVLGYNDSGVFAIEDPSVSISEYTIDFSENQMKLPSRALMNMELGKIYPVDIYFYLEGCDPDCSESIQLNEAELHLAFYGVLDQEGTN</sequence>
<proteinExistence type="predicted"/>
<name>A0A564UHT7_9FIRM</name>
<evidence type="ECO:0000313" key="2">
    <source>
        <dbReference type="EMBL" id="VUX19115.1"/>
    </source>
</evidence>
<dbReference type="Proteomes" id="UP000363661">
    <property type="component" value="Unassembled WGS sequence"/>
</dbReference>
<dbReference type="RefSeq" id="WP_144367716.1">
    <property type="nucleotide sequence ID" value="NZ_CABHNA010000086.1"/>
</dbReference>
<dbReference type="AlphaFoldDB" id="A0A564UHT7"/>
<organism evidence="2 3">
    <name type="scientific">[Ruminococcus] torques</name>
    <dbReference type="NCBI Taxonomy" id="33039"/>
    <lineage>
        <taxon>Bacteria</taxon>
        <taxon>Bacillati</taxon>
        <taxon>Bacillota</taxon>
        <taxon>Clostridia</taxon>
        <taxon>Lachnospirales</taxon>
        <taxon>Lachnospiraceae</taxon>
        <taxon>Mediterraneibacter</taxon>
    </lineage>
</organism>
<evidence type="ECO:0000313" key="3">
    <source>
        <dbReference type="Proteomes" id="UP000363661"/>
    </source>
</evidence>
<gene>
    <name evidence="2" type="ORF">RTSSTS7063_02497</name>
</gene>
<dbReference type="EMBL" id="CABHNA010000086">
    <property type="protein sequence ID" value="VUX19115.1"/>
    <property type="molecule type" value="Genomic_DNA"/>
</dbReference>
<feature type="transmembrane region" description="Helical" evidence="1">
    <location>
        <begin position="7"/>
        <end position="29"/>
    </location>
</feature>
<keyword evidence="1" id="KW-0472">Membrane</keyword>
<keyword evidence="3" id="KW-1185">Reference proteome</keyword>
<accession>A0A564UHT7</accession>
<keyword evidence="1" id="KW-1133">Transmembrane helix</keyword>
<keyword evidence="1" id="KW-0812">Transmembrane</keyword>